<feature type="transmembrane region" description="Helical" evidence="1">
    <location>
        <begin position="132"/>
        <end position="151"/>
    </location>
</feature>
<dbReference type="Proteomes" id="UP000281474">
    <property type="component" value="Unassembled WGS sequence"/>
</dbReference>
<sequence length="164" mass="18862">MVFNWMLFNLMWLGCVKYGNNVAPFVLVWAIVHLWMSSKPWQQLALVSFVTFVGIFVDTVLMHAGFFQFPNQGEIIPLWLAMMWLSFALTINGCLSLLTRSKVLQWIFGMVFAPLAYWGGISMSDASFGQPFWLTLMVIGALWSILMLLFFEVNERLKKVESFA</sequence>
<feature type="transmembrane region" description="Helical" evidence="1">
    <location>
        <begin position="103"/>
        <end position="120"/>
    </location>
</feature>
<comment type="caution">
    <text evidence="2">The sequence shown here is derived from an EMBL/GenBank/DDBJ whole genome shotgun (WGS) entry which is preliminary data.</text>
</comment>
<organism evidence="2 3">
    <name type="scientific">Parashewanella curva</name>
    <dbReference type="NCBI Taxonomy" id="2338552"/>
    <lineage>
        <taxon>Bacteria</taxon>
        <taxon>Pseudomonadati</taxon>
        <taxon>Pseudomonadota</taxon>
        <taxon>Gammaproteobacteria</taxon>
        <taxon>Alteromonadales</taxon>
        <taxon>Shewanellaceae</taxon>
        <taxon>Parashewanella</taxon>
    </lineage>
</organism>
<keyword evidence="1" id="KW-1133">Transmembrane helix</keyword>
<feature type="transmembrane region" description="Helical" evidence="1">
    <location>
        <begin position="6"/>
        <end position="32"/>
    </location>
</feature>
<evidence type="ECO:0000313" key="2">
    <source>
        <dbReference type="EMBL" id="RLV61619.1"/>
    </source>
</evidence>
<keyword evidence="3" id="KW-1185">Reference proteome</keyword>
<keyword evidence="1" id="KW-0472">Membrane</keyword>
<dbReference type="Pfam" id="PF11086">
    <property type="entry name" value="DUF2878"/>
    <property type="match status" value="1"/>
</dbReference>
<dbReference type="EMBL" id="QZEI01000001">
    <property type="protein sequence ID" value="RLV61619.1"/>
    <property type="molecule type" value="Genomic_DNA"/>
</dbReference>
<evidence type="ECO:0000313" key="3">
    <source>
        <dbReference type="Proteomes" id="UP000281474"/>
    </source>
</evidence>
<feature type="transmembrane region" description="Helical" evidence="1">
    <location>
        <begin position="78"/>
        <end position="98"/>
    </location>
</feature>
<feature type="transmembrane region" description="Helical" evidence="1">
    <location>
        <begin position="44"/>
        <end position="66"/>
    </location>
</feature>
<dbReference type="InterPro" id="IPR021306">
    <property type="entry name" value="DUF2878"/>
</dbReference>
<evidence type="ECO:0000256" key="1">
    <source>
        <dbReference type="SAM" id="Phobius"/>
    </source>
</evidence>
<keyword evidence="1" id="KW-0812">Transmembrane</keyword>
<dbReference type="OrthoDB" id="6522758at2"/>
<reference evidence="2 3" key="1">
    <citation type="submission" date="2018-09" db="EMBL/GenBank/DDBJ databases">
        <title>Phylogeny of the Shewanellaceae, and recommendation for two new genera, Pseudoshewanella and Parashewanella.</title>
        <authorList>
            <person name="Wang G."/>
        </authorList>
    </citation>
    <scope>NUCLEOTIDE SEQUENCE [LARGE SCALE GENOMIC DNA]</scope>
    <source>
        <strain evidence="2 3">C51</strain>
    </source>
</reference>
<name>A0A3L8Q377_9GAMM</name>
<accession>A0A3L8Q377</accession>
<dbReference type="AlphaFoldDB" id="A0A3L8Q377"/>
<proteinExistence type="predicted"/>
<gene>
    <name evidence="2" type="ORF">D5018_00430</name>
</gene>
<protein>
    <submittedName>
        <fullName evidence="2">DUF2878 domain-containing protein</fullName>
    </submittedName>
</protein>